<dbReference type="EMBL" id="CCKQ01006830">
    <property type="protein sequence ID" value="CDW78170.1"/>
    <property type="molecule type" value="Genomic_DNA"/>
</dbReference>
<keyword evidence="1" id="KW-0472">Membrane</keyword>
<evidence type="ECO:0000313" key="4">
    <source>
        <dbReference type="Proteomes" id="UP000039865"/>
    </source>
</evidence>
<dbReference type="AlphaFoldDB" id="A0A078A7E4"/>
<sequence length="296" mass="32553">MKVLSFATLCLASLISYSVKANYPFVVYSTNAGNSHPVEFNTTVGQDSVVAKYQDFVVGKTNVLVFVKDGLTTSEFVQYASQSYVYLKNKIMGNSVIYTDVNSGFDSQAFEQTIDPVHMNYNIDNLADVDSVNNQLKSDLSSTNALFKISLFKIGEMVPNSAMDKIVKTIEESAEKIDGKSAVVIAGSKSIHHQSGIALSLVQLNEEGVVEDGAPEEETAPEANSDEPTIKEPVHLQQVIPSYPGIQKYLFPNALIGILFTIFMISILIIGFLQLFVVQTPYFYPNESIDFGKIEK</sequence>
<keyword evidence="4" id="KW-1185">Reference proteome</keyword>
<gene>
    <name evidence="3" type="primary">Contig17243.g18360</name>
    <name evidence="3" type="ORF">STYLEM_7143</name>
</gene>
<feature type="transmembrane region" description="Helical" evidence="1">
    <location>
        <begin position="254"/>
        <end position="278"/>
    </location>
</feature>
<dbReference type="Proteomes" id="UP000039865">
    <property type="component" value="Unassembled WGS sequence"/>
</dbReference>
<organism evidence="3 4">
    <name type="scientific">Stylonychia lemnae</name>
    <name type="common">Ciliate</name>
    <dbReference type="NCBI Taxonomy" id="5949"/>
    <lineage>
        <taxon>Eukaryota</taxon>
        <taxon>Sar</taxon>
        <taxon>Alveolata</taxon>
        <taxon>Ciliophora</taxon>
        <taxon>Intramacronucleata</taxon>
        <taxon>Spirotrichea</taxon>
        <taxon>Stichotrichia</taxon>
        <taxon>Sporadotrichida</taxon>
        <taxon>Oxytrichidae</taxon>
        <taxon>Stylonychinae</taxon>
        <taxon>Stylonychia</taxon>
    </lineage>
</organism>
<evidence type="ECO:0000256" key="2">
    <source>
        <dbReference type="SAM" id="SignalP"/>
    </source>
</evidence>
<feature type="signal peptide" evidence="2">
    <location>
        <begin position="1"/>
        <end position="21"/>
    </location>
</feature>
<keyword evidence="1" id="KW-1133">Transmembrane helix</keyword>
<protein>
    <recommendedName>
        <fullName evidence="5">Protein BIG1</fullName>
    </recommendedName>
</protein>
<proteinExistence type="predicted"/>
<evidence type="ECO:0008006" key="5">
    <source>
        <dbReference type="Google" id="ProtNLM"/>
    </source>
</evidence>
<reference evidence="3 4" key="1">
    <citation type="submission" date="2014-06" db="EMBL/GenBank/DDBJ databases">
        <authorList>
            <person name="Swart Estienne"/>
        </authorList>
    </citation>
    <scope>NUCLEOTIDE SEQUENCE [LARGE SCALE GENOMIC DNA]</scope>
    <source>
        <strain evidence="3 4">130c</strain>
    </source>
</reference>
<feature type="chain" id="PRO_5001729230" description="Protein BIG1" evidence="2">
    <location>
        <begin position="22"/>
        <end position="296"/>
    </location>
</feature>
<keyword evidence="2" id="KW-0732">Signal</keyword>
<dbReference type="InParanoid" id="A0A078A7E4"/>
<accession>A0A078A7E4</accession>
<name>A0A078A7E4_STYLE</name>
<keyword evidence="1" id="KW-0812">Transmembrane</keyword>
<evidence type="ECO:0000256" key="1">
    <source>
        <dbReference type="SAM" id="Phobius"/>
    </source>
</evidence>
<evidence type="ECO:0000313" key="3">
    <source>
        <dbReference type="EMBL" id="CDW78170.1"/>
    </source>
</evidence>